<evidence type="ECO:0000313" key="2">
    <source>
        <dbReference type="EMBL" id="GAH09319.1"/>
    </source>
</evidence>
<feature type="transmembrane region" description="Helical" evidence="1">
    <location>
        <begin position="34"/>
        <end position="59"/>
    </location>
</feature>
<name>X1DWK0_9ZZZZ</name>
<reference evidence="2" key="1">
    <citation type="journal article" date="2014" name="Front. Microbiol.">
        <title>High frequency of phylogenetically diverse reductive dehalogenase-homologous genes in deep subseafloor sedimentary metagenomes.</title>
        <authorList>
            <person name="Kawai M."/>
            <person name="Futagami T."/>
            <person name="Toyoda A."/>
            <person name="Takaki Y."/>
            <person name="Nishi S."/>
            <person name="Hori S."/>
            <person name="Arai W."/>
            <person name="Tsubouchi T."/>
            <person name="Morono Y."/>
            <person name="Uchiyama I."/>
            <person name="Ito T."/>
            <person name="Fujiyama A."/>
            <person name="Inagaki F."/>
            <person name="Takami H."/>
        </authorList>
    </citation>
    <scope>NUCLEOTIDE SEQUENCE</scope>
    <source>
        <strain evidence="2">Expedition CK06-06</strain>
    </source>
</reference>
<keyword evidence="1" id="KW-1133">Transmembrane helix</keyword>
<feature type="non-terminal residue" evidence="2">
    <location>
        <position position="1"/>
    </location>
</feature>
<organism evidence="2">
    <name type="scientific">marine sediment metagenome</name>
    <dbReference type="NCBI Taxonomy" id="412755"/>
    <lineage>
        <taxon>unclassified sequences</taxon>
        <taxon>metagenomes</taxon>
        <taxon>ecological metagenomes</taxon>
    </lineage>
</organism>
<evidence type="ECO:0000256" key="1">
    <source>
        <dbReference type="SAM" id="Phobius"/>
    </source>
</evidence>
<keyword evidence="1" id="KW-0472">Membrane</keyword>
<comment type="caution">
    <text evidence="2">The sequence shown here is derived from an EMBL/GenBank/DDBJ whole genome shotgun (WGS) entry which is preliminary data.</text>
</comment>
<gene>
    <name evidence="2" type="ORF">S01H4_62840</name>
</gene>
<sequence length="63" mass="7137">LITGFLGRGQVNQPSVYFYEPLGRFAMHEQINRYVSIFVTISAVILSVVSLYTSFFGIFETIV</sequence>
<proteinExistence type="predicted"/>
<accession>X1DWK0</accession>
<dbReference type="AlphaFoldDB" id="X1DWK0"/>
<protein>
    <submittedName>
        <fullName evidence="2">Uncharacterized protein</fullName>
    </submittedName>
</protein>
<dbReference type="EMBL" id="BART01037615">
    <property type="protein sequence ID" value="GAH09319.1"/>
    <property type="molecule type" value="Genomic_DNA"/>
</dbReference>
<keyword evidence="1" id="KW-0812">Transmembrane</keyword>